<reference evidence="3" key="1">
    <citation type="submission" date="2017-09" db="EMBL/GenBank/DDBJ databases">
        <authorList>
            <person name="Varghese N."/>
            <person name="Submissions S."/>
        </authorList>
    </citation>
    <scope>NUCLEOTIDE SEQUENCE [LARGE SCALE GENOMIC DNA]</scope>
    <source>
        <strain evidence="3">DSM 44270</strain>
    </source>
</reference>
<keyword evidence="2" id="KW-0808">Transferase</keyword>
<gene>
    <name evidence="2" type="ORF">SAMN06272739_3431</name>
</gene>
<dbReference type="InterPro" id="IPR029063">
    <property type="entry name" value="SAM-dependent_MTases_sf"/>
</dbReference>
<accession>A0A286H4H0</accession>
<protein>
    <submittedName>
        <fullName evidence="2">Methyltransferase domain-containing protein</fullName>
    </submittedName>
</protein>
<sequence length="270" mass="28046">MSEGADRSTVAGVLGAWDEAAEDFGRLAEHLWGPVGAGTVAVTRPTEGERVLDACCGTGASAEPAARAVGARGLVDAVDLSESMVAMAARSAAGLPQLRTHAADVTSWQPDGYDVVQCVLGAFFFPDMDAGTEWLVRRARPGGRVAVTIWERGALVPAGEALVGAVGAVRGQPMETPRASTRVQELGDRVALGSWLADRGLADVDVTTVPLVLPMDPHVLWLLVLGSGFRGMLTGLDDEQVGAVRAGYLERLADGAPVDATTLVALGRRP</sequence>
<proteinExistence type="predicted"/>
<keyword evidence="2" id="KW-0489">Methyltransferase</keyword>
<dbReference type="SUPFAM" id="SSF53335">
    <property type="entry name" value="S-adenosyl-L-methionine-dependent methyltransferases"/>
    <property type="match status" value="1"/>
</dbReference>
<dbReference type="AlphaFoldDB" id="A0A286H4H0"/>
<dbReference type="Gene3D" id="3.40.50.150">
    <property type="entry name" value="Vaccinia Virus protein VP39"/>
    <property type="match status" value="1"/>
</dbReference>
<name>A0A286H4H0_9ACTN</name>
<dbReference type="PANTHER" id="PTHR43591:SF81">
    <property type="entry name" value="MAGNESIUM PROTOPORPHYRIN IX METHYLTRANSFERASE, CHLOROPLASTIC-RELATED"/>
    <property type="match status" value="1"/>
</dbReference>
<evidence type="ECO:0000313" key="2">
    <source>
        <dbReference type="EMBL" id="SOE02229.1"/>
    </source>
</evidence>
<dbReference type="EMBL" id="OCNK01000004">
    <property type="protein sequence ID" value="SOE02229.1"/>
    <property type="molecule type" value="Genomic_DNA"/>
</dbReference>
<dbReference type="GO" id="GO:0032259">
    <property type="term" value="P:methylation"/>
    <property type="evidence" value="ECO:0007669"/>
    <property type="project" value="UniProtKB-KW"/>
</dbReference>
<keyword evidence="3" id="KW-1185">Reference proteome</keyword>
<organism evidence="2 3">
    <name type="scientific">Blastococcus haudaquaticus</name>
    <dbReference type="NCBI Taxonomy" id="1938745"/>
    <lineage>
        <taxon>Bacteria</taxon>
        <taxon>Bacillati</taxon>
        <taxon>Actinomycetota</taxon>
        <taxon>Actinomycetes</taxon>
        <taxon>Geodermatophilales</taxon>
        <taxon>Geodermatophilaceae</taxon>
        <taxon>Blastococcus</taxon>
    </lineage>
</organism>
<dbReference type="OrthoDB" id="7032234at2"/>
<feature type="domain" description="Methyltransferase" evidence="1">
    <location>
        <begin position="51"/>
        <end position="143"/>
    </location>
</feature>
<dbReference type="GO" id="GO:0008168">
    <property type="term" value="F:methyltransferase activity"/>
    <property type="evidence" value="ECO:0007669"/>
    <property type="project" value="UniProtKB-KW"/>
</dbReference>
<dbReference type="RefSeq" id="WP_097185150.1">
    <property type="nucleotide sequence ID" value="NZ_OCNK01000004.1"/>
</dbReference>
<dbReference type="CDD" id="cd02440">
    <property type="entry name" value="AdoMet_MTases"/>
    <property type="match status" value="1"/>
</dbReference>
<dbReference type="Pfam" id="PF13649">
    <property type="entry name" value="Methyltransf_25"/>
    <property type="match status" value="1"/>
</dbReference>
<dbReference type="InterPro" id="IPR041698">
    <property type="entry name" value="Methyltransf_25"/>
</dbReference>
<evidence type="ECO:0000259" key="1">
    <source>
        <dbReference type="Pfam" id="PF13649"/>
    </source>
</evidence>
<dbReference type="PANTHER" id="PTHR43591">
    <property type="entry name" value="METHYLTRANSFERASE"/>
    <property type="match status" value="1"/>
</dbReference>
<evidence type="ECO:0000313" key="3">
    <source>
        <dbReference type="Proteomes" id="UP000219482"/>
    </source>
</evidence>
<dbReference type="Proteomes" id="UP000219482">
    <property type="component" value="Unassembled WGS sequence"/>
</dbReference>